<sequence length="700" mass="75698">MLPFDDPRISPMTADASRLRVALIGAGYVASHHLAALKRLDFVDVVGLCDPNLEAAHALAQRYGIERVVADLDELAPARPQVVYILTPPASHAALAIRAMDRFGCGVLVEKPMADTVAECEAMIAKAEEKGLILGVNHSDLLDPVVIKALQAVRAGRIGEVVSVDVLRSSEYPAYAGGPLPGQVAQGSYPFRDLGVHGLYTLEAFLGPLRDIDVRYQSSGRDPNLRFDEWQLAAADDGAVGRLLLSWNARPMESRLVVRGTRGTIEADRFLQVCRIHRVLPGPKFIGIVVNTWLSALADVVRVPWNVVRFATGLLRPSPGIQKGAADFAHAARDNARPPFTGEDALRVIRLLEPICAEPDRLRREELKARLDTPPAPADALVTGAAGFLGRAVVRALRARGQRVRVLVRRPVAAYRDDAGIEQIVGDLGDPRIVDHAVGGVPLVYHVGAAMRGSARDFEAGTVWGTRNIVDACLRHGTGRLVYVSSMSVFDHAGRDPVVPMTEQSALEPTPQARGAYTQTKLNAERYVAEAIDHRGLPAVIVRPGQIFGPGAEKVTPNAVVALAGRWLAIGEGDQTIPLVYVDDVVDALLLAGERPEAVGRTFNVVDPEPVTQAAYLARAQRKLGAELRVTRVPVKVFMGLAWGVELLGKLLRRDVPLTRYRVRSLRPLANFDTAAARDGLGWTPRKGVRQGLDETFGPG</sequence>
<dbReference type="InterPro" id="IPR001509">
    <property type="entry name" value="Epimerase_deHydtase"/>
</dbReference>
<evidence type="ECO:0000259" key="2">
    <source>
        <dbReference type="Pfam" id="PF01408"/>
    </source>
</evidence>
<comment type="caution">
    <text evidence="4">The sequence shown here is derived from an EMBL/GenBank/DDBJ whole genome shotgun (WGS) entry which is preliminary data.</text>
</comment>
<dbReference type="EMBL" id="QFPO01000008">
    <property type="protein sequence ID" value="PZQ14076.1"/>
    <property type="molecule type" value="Genomic_DNA"/>
</dbReference>
<dbReference type="InterPro" id="IPR000683">
    <property type="entry name" value="Gfo/Idh/MocA-like_OxRdtase_N"/>
</dbReference>
<dbReference type="SUPFAM" id="SSF51735">
    <property type="entry name" value="NAD(P)-binding Rossmann-fold domains"/>
    <property type="match status" value="2"/>
</dbReference>
<evidence type="ECO:0000313" key="5">
    <source>
        <dbReference type="Proteomes" id="UP000249046"/>
    </source>
</evidence>
<feature type="domain" description="Gfo/Idh/MocA-like oxidoreductase N-terminal" evidence="2">
    <location>
        <begin position="19"/>
        <end position="138"/>
    </location>
</feature>
<dbReference type="Pfam" id="PF01408">
    <property type="entry name" value="GFO_IDH_MocA"/>
    <property type="match status" value="1"/>
</dbReference>
<dbReference type="SUPFAM" id="SSF55347">
    <property type="entry name" value="Glyceraldehyde-3-phosphate dehydrogenase-like, C-terminal domain"/>
    <property type="match status" value="1"/>
</dbReference>
<dbReference type="Gene3D" id="3.30.360.10">
    <property type="entry name" value="Dihydrodipicolinate Reductase, domain 2"/>
    <property type="match status" value="1"/>
</dbReference>
<dbReference type="AlphaFoldDB" id="A0A2W5KAD5"/>
<dbReference type="InterPro" id="IPR051783">
    <property type="entry name" value="NAD(P)-dependent_oxidoreduct"/>
</dbReference>
<organism evidence="4 5">
    <name type="scientific">Rhodanobacter denitrificans</name>
    <dbReference type="NCBI Taxonomy" id="666685"/>
    <lineage>
        <taxon>Bacteria</taxon>
        <taxon>Pseudomonadati</taxon>
        <taxon>Pseudomonadota</taxon>
        <taxon>Gammaproteobacteria</taxon>
        <taxon>Lysobacterales</taxon>
        <taxon>Rhodanobacteraceae</taxon>
        <taxon>Rhodanobacter</taxon>
    </lineage>
</organism>
<gene>
    <name evidence="4" type="ORF">DI564_10990</name>
</gene>
<feature type="domain" description="GFO/IDH/MocA-like oxidoreductase" evidence="3">
    <location>
        <begin position="148"/>
        <end position="266"/>
    </location>
</feature>
<dbReference type="GO" id="GO:0000166">
    <property type="term" value="F:nucleotide binding"/>
    <property type="evidence" value="ECO:0007669"/>
    <property type="project" value="InterPro"/>
</dbReference>
<protein>
    <recommendedName>
        <fullName evidence="6">NAD-dependent epimerase/dehydratase family protein</fullName>
    </recommendedName>
</protein>
<proteinExistence type="predicted"/>
<accession>A0A2W5KAD5</accession>
<dbReference type="PANTHER" id="PTHR48079">
    <property type="entry name" value="PROTEIN YEEZ"/>
    <property type="match status" value="1"/>
</dbReference>
<evidence type="ECO:0000313" key="4">
    <source>
        <dbReference type="EMBL" id="PZQ14076.1"/>
    </source>
</evidence>
<dbReference type="PANTHER" id="PTHR48079:SF6">
    <property type="entry name" value="NAD(P)-BINDING DOMAIN-CONTAINING PROTEIN-RELATED"/>
    <property type="match status" value="1"/>
</dbReference>
<name>A0A2W5KAD5_9GAMM</name>
<dbReference type="Pfam" id="PF22725">
    <property type="entry name" value="GFO_IDH_MocA_C3"/>
    <property type="match status" value="1"/>
</dbReference>
<dbReference type="Gene3D" id="3.40.50.720">
    <property type="entry name" value="NAD(P)-binding Rossmann-like Domain"/>
    <property type="match status" value="2"/>
</dbReference>
<feature type="domain" description="NAD-dependent epimerase/dehydratase" evidence="1">
    <location>
        <begin position="380"/>
        <end position="605"/>
    </location>
</feature>
<dbReference type="Pfam" id="PF01370">
    <property type="entry name" value="Epimerase"/>
    <property type="match status" value="1"/>
</dbReference>
<dbReference type="Proteomes" id="UP000249046">
    <property type="component" value="Unassembled WGS sequence"/>
</dbReference>
<evidence type="ECO:0000259" key="1">
    <source>
        <dbReference type="Pfam" id="PF01370"/>
    </source>
</evidence>
<reference evidence="4 5" key="1">
    <citation type="submission" date="2017-08" db="EMBL/GenBank/DDBJ databases">
        <title>Infants hospitalized years apart are colonized by the same room-sourced microbial strains.</title>
        <authorList>
            <person name="Brooks B."/>
            <person name="Olm M.R."/>
            <person name="Firek B.A."/>
            <person name="Baker R."/>
            <person name="Thomas B.C."/>
            <person name="Morowitz M.J."/>
            <person name="Banfield J.F."/>
        </authorList>
    </citation>
    <scope>NUCLEOTIDE SEQUENCE [LARGE SCALE GENOMIC DNA]</scope>
    <source>
        <strain evidence="4">S2_005_003_R2_42</strain>
    </source>
</reference>
<dbReference type="InterPro" id="IPR036291">
    <property type="entry name" value="NAD(P)-bd_dom_sf"/>
</dbReference>
<dbReference type="GO" id="GO:0004029">
    <property type="term" value="F:aldehyde dehydrogenase (NAD+) activity"/>
    <property type="evidence" value="ECO:0007669"/>
    <property type="project" value="TreeGrafter"/>
</dbReference>
<dbReference type="GO" id="GO:0005737">
    <property type="term" value="C:cytoplasm"/>
    <property type="evidence" value="ECO:0007669"/>
    <property type="project" value="TreeGrafter"/>
</dbReference>
<evidence type="ECO:0000259" key="3">
    <source>
        <dbReference type="Pfam" id="PF22725"/>
    </source>
</evidence>
<evidence type="ECO:0008006" key="6">
    <source>
        <dbReference type="Google" id="ProtNLM"/>
    </source>
</evidence>
<dbReference type="InterPro" id="IPR055170">
    <property type="entry name" value="GFO_IDH_MocA-like_dom"/>
</dbReference>